<evidence type="ECO:0000259" key="1">
    <source>
        <dbReference type="Pfam" id="PF12697"/>
    </source>
</evidence>
<proteinExistence type="predicted"/>
<dbReference type="PATRIC" id="fig|359131.3.peg.8037"/>
<dbReference type="RefSeq" id="WP_045703524.1">
    <property type="nucleotide sequence ID" value="NZ_JZKH01000099.1"/>
</dbReference>
<keyword evidence="3" id="KW-1185">Reference proteome</keyword>
<dbReference type="PANTHER" id="PTHR43194">
    <property type="entry name" value="HYDROLASE ALPHA/BETA FOLD FAMILY"/>
    <property type="match status" value="1"/>
</dbReference>
<gene>
    <name evidence="2" type="ORF">VM95_32055</name>
</gene>
<dbReference type="Proteomes" id="UP000033699">
    <property type="component" value="Unassembled WGS sequence"/>
</dbReference>
<dbReference type="EMBL" id="JZKH01000099">
    <property type="protein sequence ID" value="KJS58638.1"/>
    <property type="molecule type" value="Genomic_DNA"/>
</dbReference>
<dbReference type="AlphaFoldDB" id="A0A0F2T612"/>
<dbReference type="SUPFAM" id="SSF53474">
    <property type="entry name" value="alpha/beta-Hydrolases"/>
    <property type="match status" value="1"/>
</dbReference>
<dbReference type="InterPro" id="IPR000073">
    <property type="entry name" value="AB_hydrolase_1"/>
</dbReference>
<evidence type="ECO:0000313" key="2">
    <source>
        <dbReference type="EMBL" id="KJS58638.1"/>
    </source>
</evidence>
<dbReference type="PRINTS" id="PR00111">
    <property type="entry name" value="ABHYDROLASE"/>
</dbReference>
<sequence length="250" mass="26472">MTISYDVAGDGPAVVLLHSSVCDRRMWDGQWQALVGAGYRVVRLDFRGFGESPMADAPYSDAGDVLDLLDRLGVERAALVGASYGGKVALEVAATRPEAVTALALLGAGMPGHDHSAELRAFGGKEDELLEAGDVAGAVELNVDAWLGPEAGEEARALVREMQRNAFEVQLAATEFFRSSPEVDLGKVTARCLAVAGAHDFADFREIAAVLPERIAGPARHVELAWAGHLPNLERPAEVTDLLLGFLGGE</sequence>
<dbReference type="PANTHER" id="PTHR43194:SF2">
    <property type="entry name" value="PEROXISOMAL MEMBRANE PROTEIN LPX1"/>
    <property type="match status" value="1"/>
</dbReference>
<evidence type="ECO:0000313" key="3">
    <source>
        <dbReference type="Proteomes" id="UP000033699"/>
    </source>
</evidence>
<dbReference type="GO" id="GO:0016787">
    <property type="term" value="F:hydrolase activity"/>
    <property type="evidence" value="ECO:0007669"/>
    <property type="project" value="UniProtKB-KW"/>
</dbReference>
<name>A0A0F2T612_STRR3</name>
<keyword evidence="2" id="KW-0378">Hydrolase</keyword>
<dbReference type="InterPro" id="IPR050228">
    <property type="entry name" value="Carboxylesterase_BioH"/>
</dbReference>
<comment type="caution">
    <text evidence="2">The sequence shown here is derived from an EMBL/GenBank/DDBJ whole genome shotgun (WGS) entry which is preliminary data.</text>
</comment>
<protein>
    <submittedName>
        <fullName evidence="2">Alpha/beta hydrolase</fullName>
    </submittedName>
</protein>
<dbReference type="InterPro" id="IPR029058">
    <property type="entry name" value="AB_hydrolase_fold"/>
</dbReference>
<accession>A0A0F2T612</accession>
<dbReference type="Pfam" id="PF12697">
    <property type="entry name" value="Abhydrolase_6"/>
    <property type="match status" value="1"/>
</dbReference>
<dbReference type="Gene3D" id="3.40.50.1820">
    <property type="entry name" value="alpha/beta hydrolase"/>
    <property type="match status" value="1"/>
</dbReference>
<dbReference type="PRINTS" id="PR00412">
    <property type="entry name" value="EPOXHYDRLASE"/>
</dbReference>
<dbReference type="InterPro" id="IPR000639">
    <property type="entry name" value="Epox_hydrolase-like"/>
</dbReference>
<organism evidence="2 3">
    <name type="scientific">Streptomyces rubellomurinus (strain ATCC 31215)</name>
    <dbReference type="NCBI Taxonomy" id="359131"/>
    <lineage>
        <taxon>Bacteria</taxon>
        <taxon>Bacillati</taxon>
        <taxon>Actinomycetota</taxon>
        <taxon>Actinomycetes</taxon>
        <taxon>Kitasatosporales</taxon>
        <taxon>Streptomycetaceae</taxon>
        <taxon>Streptomyces</taxon>
    </lineage>
</organism>
<dbReference type="OrthoDB" id="495620at2"/>
<reference evidence="2 3" key="1">
    <citation type="submission" date="2015-02" db="EMBL/GenBank/DDBJ databases">
        <authorList>
            <person name="Ju K.-S."/>
            <person name="Doroghazi J.R."/>
            <person name="Metcalf W."/>
        </authorList>
    </citation>
    <scope>NUCLEOTIDE SEQUENCE [LARGE SCALE GENOMIC DNA]</scope>
    <source>
        <strain evidence="2 3">ATCC 31215</strain>
    </source>
</reference>
<feature type="domain" description="AB hydrolase-1" evidence="1">
    <location>
        <begin position="14"/>
        <end position="241"/>
    </location>
</feature>